<protein>
    <submittedName>
        <fullName evidence="1">Uncharacterized protein</fullName>
    </submittedName>
</protein>
<comment type="caution">
    <text evidence="1">The sequence shown here is derived from an EMBL/GenBank/DDBJ whole genome shotgun (WGS) entry which is preliminary data.</text>
</comment>
<sequence length="73" mass="8115">MLDTEENSSVGISSLSANAWDLYASTASETHDRYRGLEARIAAERPDIVAIQRRTTKTRLTWSRRSASTSQNG</sequence>
<accession>A0A840QJ35</accession>
<dbReference type="EMBL" id="JACHIW010000001">
    <property type="protein sequence ID" value="MBB5157573.1"/>
    <property type="molecule type" value="Genomic_DNA"/>
</dbReference>
<gene>
    <name evidence="1" type="ORF">BJ970_005107</name>
</gene>
<keyword evidence="2" id="KW-1185">Reference proteome</keyword>
<organism evidence="1 2">
    <name type="scientific">Saccharopolyspora phatthalungensis</name>
    <dbReference type="NCBI Taxonomy" id="664693"/>
    <lineage>
        <taxon>Bacteria</taxon>
        <taxon>Bacillati</taxon>
        <taxon>Actinomycetota</taxon>
        <taxon>Actinomycetes</taxon>
        <taxon>Pseudonocardiales</taxon>
        <taxon>Pseudonocardiaceae</taxon>
        <taxon>Saccharopolyspora</taxon>
    </lineage>
</organism>
<reference evidence="1 2" key="1">
    <citation type="submission" date="2020-08" db="EMBL/GenBank/DDBJ databases">
        <title>Sequencing the genomes of 1000 actinobacteria strains.</title>
        <authorList>
            <person name="Klenk H.-P."/>
        </authorList>
    </citation>
    <scope>NUCLEOTIDE SEQUENCE [LARGE SCALE GENOMIC DNA]</scope>
    <source>
        <strain evidence="1 2">DSM 45584</strain>
    </source>
</reference>
<proteinExistence type="predicted"/>
<name>A0A840QJ35_9PSEU</name>
<evidence type="ECO:0000313" key="1">
    <source>
        <dbReference type="EMBL" id="MBB5157573.1"/>
    </source>
</evidence>
<evidence type="ECO:0000313" key="2">
    <source>
        <dbReference type="Proteomes" id="UP000584374"/>
    </source>
</evidence>
<dbReference type="RefSeq" id="WP_184728463.1">
    <property type="nucleotide sequence ID" value="NZ_JACHIW010000001.1"/>
</dbReference>
<dbReference type="Proteomes" id="UP000584374">
    <property type="component" value="Unassembled WGS sequence"/>
</dbReference>
<dbReference type="AlphaFoldDB" id="A0A840QJ35"/>